<proteinExistence type="predicted"/>
<dbReference type="Proteomes" id="UP000243686">
    <property type="component" value="Unassembled WGS sequence"/>
</dbReference>
<sequence>MIELDLPRIKNKNLELEADASKRIKEYQDSVQQEMENLDEIAPSMNSGGLETCPCPATNERCDAVRRYVNSISDPKDLPIPVEQDTVIDPPNIHLRNANTRQDDQIRKTAQLVQTCMGLPAR</sequence>
<organism evidence="1 2">
    <name type="scientific">Opisthorchis viverrini</name>
    <name type="common">Southeast Asian liver fluke</name>
    <dbReference type="NCBI Taxonomy" id="6198"/>
    <lineage>
        <taxon>Eukaryota</taxon>
        <taxon>Metazoa</taxon>
        <taxon>Spiralia</taxon>
        <taxon>Lophotrochozoa</taxon>
        <taxon>Platyhelminthes</taxon>
        <taxon>Trematoda</taxon>
        <taxon>Digenea</taxon>
        <taxon>Opisthorchiida</taxon>
        <taxon>Opisthorchiata</taxon>
        <taxon>Opisthorchiidae</taxon>
        <taxon>Opisthorchis</taxon>
    </lineage>
</organism>
<reference evidence="1 2" key="1">
    <citation type="submission" date="2015-03" db="EMBL/GenBank/DDBJ databases">
        <title>Draft genome of the nematode, Opisthorchis viverrini.</title>
        <authorList>
            <person name="Mitreva M."/>
        </authorList>
    </citation>
    <scope>NUCLEOTIDE SEQUENCE [LARGE SCALE GENOMIC DNA]</scope>
    <source>
        <strain evidence="1">Khon Kaen</strain>
    </source>
</reference>
<dbReference type="GO" id="GO:0005840">
    <property type="term" value="C:ribosome"/>
    <property type="evidence" value="ECO:0007669"/>
    <property type="project" value="UniProtKB-KW"/>
</dbReference>
<dbReference type="EMBL" id="KV900944">
    <property type="protein sequence ID" value="OON15829.1"/>
    <property type="molecule type" value="Genomic_DNA"/>
</dbReference>
<name>A0A1S8WN02_OPIVI</name>
<keyword evidence="2" id="KW-1185">Reference proteome</keyword>
<evidence type="ECO:0000313" key="1">
    <source>
        <dbReference type="EMBL" id="OON15829.1"/>
    </source>
</evidence>
<keyword evidence="1" id="KW-0687">Ribonucleoprotein</keyword>
<accession>A0A1S8WN02</accession>
<gene>
    <name evidence="1" type="ORF">X801_08365</name>
</gene>
<keyword evidence="1" id="KW-0689">Ribosomal protein</keyword>
<protein>
    <submittedName>
        <fullName evidence="1">30S ribosomal protein S10 domain protein</fullName>
    </submittedName>
</protein>
<evidence type="ECO:0000313" key="2">
    <source>
        <dbReference type="Proteomes" id="UP000243686"/>
    </source>
</evidence>
<dbReference type="AlphaFoldDB" id="A0A1S8WN02"/>